<reference evidence="6 7" key="1">
    <citation type="submission" date="2011-08" db="EMBL/GenBank/DDBJ databases">
        <authorList>
            <person name="Weinstock G."/>
            <person name="Sodergren E."/>
            <person name="Clifton S."/>
            <person name="Fulton L."/>
            <person name="Fulton B."/>
            <person name="Courtney L."/>
            <person name="Fronick C."/>
            <person name="Harrison M."/>
            <person name="Strong C."/>
            <person name="Farmer C."/>
            <person name="Delahaunty K."/>
            <person name="Markovic C."/>
            <person name="Hall O."/>
            <person name="Minx P."/>
            <person name="Tomlinson C."/>
            <person name="Mitreva M."/>
            <person name="Hou S."/>
            <person name="Chen J."/>
            <person name="Wollam A."/>
            <person name="Pepin K.H."/>
            <person name="Johnson M."/>
            <person name="Bhonagiri V."/>
            <person name="Zhang X."/>
            <person name="Suruliraj S."/>
            <person name="Warren W."/>
            <person name="Chinwalla A."/>
            <person name="Mardis E.R."/>
            <person name="Wilson R.K."/>
        </authorList>
    </citation>
    <scope>NUCLEOTIDE SEQUENCE [LARGE SCALE GENOMIC DNA]</scope>
    <source>
        <strain evidence="6 7">ATCC 33091</strain>
    </source>
</reference>
<evidence type="ECO:0000259" key="5">
    <source>
        <dbReference type="PROSITE" id="PS50949"/>
    </source>
</evidence>
<evidence type="ECO:0000256" key="2">
    <source>
        <dbReference type="ARBA" id="ARBA00023015"/>
    </source>
</evidence>
<dbReference type="FunFam" id="3.40.1410.10:FF:000008">
    <property type="entry name" value="Transcriptional regulator, GntR family"/>
    <property type="match status" value="1"/>
</dbReference>
<evidence type="ECO:0000256" key="4">
    <source>
        <dbReference type="ARBA" id="ARBA00023163"/>
    </source>
</evidence>
<keyword evidence="2" id="KW-0805">Transcription regulation</keyword>
<keyword evidence="3" id="KW-0238">DNA-binding</keyword>
<dbReference type="Proteomes" id="UP000003597">
    <property type="component" value="Unassembled WGS sequence"/>
</dbReference>
<dbReference type="Gene3D" id="3.40.1410.10">
    <property type="entry name" value="Chorismate lyase-like"/>
    <property type="match status" value="1"/>
</dbReference>
<dbReference type="Gene3D" id="1.10.10.10">
    <property type="entry name" value="Winged helix-like DNA-binding domain superfamily/Winged helix DNA-binding domain"/>
    <property type="match status" value="1"/>
</dbReference>
<dbReference type="InterPro" id="IPR036390">
    <property type="entry name" value="WH_DNA-bd_sf"/>
</dbReference>
<gene>
    <name evidence="6" type="ORF">HMPREF0557_01007</name>
</gene>
<comment type="caution">
    <text evidence="6">The sequence shown here is derived from an EMBL/GenBank/DDBJ whole genome shotgun (WGS) entry which is preliminary data.</text>
</comment>
<dbReference type="GO" id="GO:0003677">
    <property type="term" value="F:DNA binding"/>
    <property type="evidence" value="ECO:0007669"/>
    <property type="project" value="UniProtKB-KW"/>
</dbReference>
<dbReference type="PANTHER" id="PTHR44846">
    <property type="entry name" value="MANNOSYL-D-GLYCERATE TRANSPORT/METABOLISM SYSTEM REPRESSOR MNGR-RELATED"/>
    <property type="match status" value="1"/>
</dbReference>
<dbReference type="PANTHER" id="PTHR44846:SF5">
    <property type="entry name" value="HTH-TYPE TRANSCRIPTIONAL REGULATOR GMUR"/>
    <property type="match status" value="1"/>
</dbReference>
<keyword evidence="4" id="KW-0804">Transcription</keyword>
<dbReference type="SUPFAM" id="SSF64288">
    <property type="entry name" value="Chorismate lyase-like"/>
    <property type="match status" value="1"/>
</dbReference>
<evidence type="ECO:0000256" key="1">
    <source>
        <dbReference type="ARBA" id="ARBA00022491"/>
    </source>
</evidence>
<name>A0AB72ZA97_LISIO</name>
<dbReference type="InterPro" id="IPR036388">
    <property type="entry name" value="WH-like_DNA-bd_sf"/>
</dbReference>
<dbReference type="Pfam" id="PF00392">
    <property type="entry name" value="GntR"/>
    <property type="match status" value="1"/>
</dbReference>
<dbReference type="InterPro" id="IPR028978">
    <property type="entry name" value="Chorismate_lyase_/UTRA_dom_sf"/>
</dbReference>
<dbReference type="AlphaFoldDB" id="A0AB72ZA97"/>
<dbReference type="InterPro" id="IPR050679">
    <property type="entry name" value="Bact_HTH_transcr_reg"/>
</dbReference>
<accession>A0AB72ZA97</accession>
<dbReference type="PROSITE" id="PS50949">
    <property type="entry name" value="HTH_GNTR"/>
    <property type="match status" value="1"/>
</dbReference>
<evidence type="ECO:0000313" key="6">
    <source>
        <dbReference type="EMBL" id="EHN61848.1"/>
    </source>
</evidence>
<evidence type="ECO:0000256" key="3">
    <source>
        <dbReference type="ARBA" id="ARBA00023125"/>
    </source>
</evidence>
<feature type="domain" description="HTH gntR-type" evidence="5">
    <location>
        <begin position="18"/>
        <end position="86"/>
    </location>
</feature>
<dbReference type="InterPro" id="IPR000524">
    <property type="entry name" value="Tscrpt_reg_HTH_GntR"/>
</dbReference>
<dbReference type="GO" id="GO:0003700">
    <property type="term" value="F:DNA-binding transcription factor activity"/>
    <property type="evidence" value="ECO:0007669"/>
    <property type="project" value="InterPro"/>
</dbReference>
<dbReference type="SMART" id="SM00866">
    <property type="entry name" value="UTRA"/>
    <property type="match status" value="1"/>
</dbReference>
<proteinExistence type="predicted"/>
<keyword evidence="7" id="KW-1185">Reference proteome</keyword>
<dbReference type="SUPFAM" id="SSF46785">
    <property type="entry name" value="Winged helix' DNA-binding domain"/>
    <property type="match status" value="1"/>
</dbReference>
<evidence type="ECO:0000313" key="7">
    <source>
        <dbReference type="Proteomes" id="UP000003597"/>
    </source>
</evidence>
<keyword evidence="1" id="KW-0678">Repressor</keyword>
<sequence>MVYYAYYISKGANKMSGMAKYMEIYIDIRDKINQNKYEINEKLPDGDSMARTYDCSKLTVKKALDMLVQEGMIIRRRGAGTFVKSHSTNGGEFALGPMSGLVNTFGKDNIKSKVILFSIEKPSKEVAEKLEMQDDYIYRIIRMREVGHKAYSIEHTYMPLAIIPGLEPHHLEDSIYNYIRDDLKLKMQSAHVWVRGDKSNQEDSKLLDLEEPTFMMEIEKLAHLEDGRVFEYSITRHTYESFVFETVFVQN</sequence>
<dbReference type="CDD" id="cd07377">
    <property type="entry name" value="WHTH_GntR"/>
    <property type="match status" value="1"/>
</dbReference>
<dbReference type="FunFam" id="1.10.10.10:FF:000079">
    <property type="entry name" value="GntR family transcriptional regulator"/>
    <property type="match status" value="1"/>
</dbReference>
<organism evidence="6 7">
    <name type="scientific">Listeria innocua ATCC 33091</name>
    <dbReference type="NCBI Taxonomy" id="1002366"/>
    <lineage>
        <taxon>Bacteria</taxon>
        <taxon>Bacillati</taxon>
        <taxon>Bacillota</taxon>
        <taxon>Bacilli</taxon>
        <taxon>Bacillales</taxon>
        <taxon>Listeriaceae</taxon>
        <taxon>Listeria</taxon>
    </lineage>
</organism>
<dbReference type="Pfam" id="PF07702">
    <property type="entry name" value="UTRA"/>
    <property type="match status" value="1"/>
</dbReference>
<dbReference type="InterPro" id="IPR011663">
    <property type="entry name" value="UTRA"/>
</dbReference>
<dbReference type="GO" id="GO:0045892">
    <property type="term" value="P:negative regulation of DNA-templated transcription"/>
    <property type="evidence" value="ECO:0007669"/>
    <property type="project" value="TreeGrafter"/>
</dbReference>
<dbReference type="SMART" id="SM00345">
    <property type="entry name" value="HTH_GNTR"/>
    <property type="match status" value="1"/>
</dbReference>
<protein>
    <submittedName>
        <fullName evidence="6">UbiC transcription regulator-associated domain protein</fullName>
    </submittedName>
</protein>
<dbReference type="EMBL" id="AGCN01000018">
    <property type="protein sequence ID" value="EHN61848.1"/>
    <property type="molecule type" value="Genomic_DNA"/>
</dbReference>